<evidence type="ECO:0000313" key="1">
    <source>
        <dbReference type="EMBL" id="KRZ11368.1"/>
    </source>
</evidence>
<dbReference type="AlphaFoldDB" id="A0A0V1HKX3"/>
<evidence type="ECO:0008006" key="3">
    <source>
        <dbReference type="Google" id="ProtNLM"/>
    </source>
</evidence>
<accession>A0A0V1HKX3</accession>
<reference evidence="1 2" key="1">
    <citation type="submission" date="2015-01" db="EMBL/GenBank/DDBJ databases">
        <title>Evolution of Trichinella species and genotypes.</title>
        <authorList>
            <person name="Korhonen P.K."/>
            <person name="Edoardo P."/>
            <person name="Giuseppe L.R."/>
            <person name="Gasser R.B."/>
        </authorList>
    </citation>
    <scope>NUCLEOTIDE SEQUENCE [LARGE SCALE GENOMIC DNA]</scope>
    <source>
        <strain evidence="1">ISS1029</strain>
    </source>
</reference>
<gene>
    <name evidence="1" type="ORF">T11_11028</name>
</gene>
<dbReference type="Proteomes" id="UP000055024">
    <property type="component" value="Unassembled WGS sequence"/>
</dbReference>
<sequence>MRLSGFDFKKWVSNHDEILASLPREGVKKENNSSLLKTLRVTRKITDDELSYPIPLNINLESADTKRQLISTTVKIFDPLGSTSSEQRCCFKNYGNASRFGRYAIKQHQVKSRKDGK</sequence>
<name>A0A0V1HKX3_9BILA</name>
<protein>
    <recommendedName>
        <fullName evidence="3">DUF5641 domain-containing protein</fullName>
    </recommendedName>
</protein>
<keyword evidence="2" id="KW-1185">Reference proteome</keyword>
<proteinExistence type="predicted"/>
<dbReference type="OrthoDB" id="8059413at2759"/>
<dbReference type="EMBL" id="JYDP01000050">
    <property type="protein sequence ID" value="KRZ11368.1"/>
    <property type="molecule type" value="Genomic_DNA"/>
</dbReference>
<organism evidence="1 2">
    <name type="scientific">Trichinella zimbabwensis</name>
    <dbReference type="NCBI Taxonomy" id="268475"/>
    <lineage>
        <taxon>Eukaryota</taxon>
        <taxon>Metazoa</taxon>
        <taxon>Ecdysozoa</taxon>
        <taxon>Nematoda</taxon>
        <taxon>Enoplea</taxon>
        <taxon>Dorylaimia</taxon>
        <taxon>Trichinellida</taxon>
        <taxon>Trichinellidae</taxon>
        <taxon>Trichinella</taxon>
    </lineage>
</organism>
<evidence type="ECO:0000313" key="2">
    <source>
        <dbReference type="Proteomes" id="UP000055024"/>
    </source>
</evidence>
<comment type="caution">
    <text evidence="1">The sequence shown here is derived from an EMBL/GenBank/DDBJ whole genome shotgun (WGS) entry which is preliminary data.</text>
</comment>